<evidence type="ECO:0000256" key="1">
    <source>
        <dbReference type="SAM" id="MobiDB-lite"/>
    </source>
</evidence>
<feature type="region of interest" description="Disordered" evidence="1">
    <location>
        <begin position="1"/>
        <end position="30"/>
    </location>
</feature>
<reference evidence="3 4" key="1">
    <citation type="submission" date="2019-07" db="EMBL/GenBank/DDBJ databases">
        <title>New species of Amycolatopsis and Streptomyces.</title>
        <authorList>
            <person name="Duangmal K."/>
            <person name="Teo W.F.A."/>
            <person name="Lipun K."/>
        </authorList>
    </citation>
    <scope>NUCLEOTIDE SEQUENCE [LARGE SCALE GENOMIC DNA]</scope>
    <source>
        <strain evidence="3 4">JCM 30562</strain>
    </source>
</reference>
<sequence>MPPARTRPRRGAADGAGGSGTRLAPTVSPGAGPASADYFVRNGWTWIGASVQHVGANGAPPGATAGLGLTEWSPQRYGSLDVTDHGAVMDDAQSFDIYTEIAQLLKGHSRSNPLADLGISKAIRVSTENDIYRGAGVPSWAVFHAAYDALDKWVRKGVPPRIAPPLAIIDPGPPASCTGRTGTSRPRSSRRCTTATRTIGTRCGTSCSPWWGSTSSCRRTAGS</sequence>
<proteinExistence type="predicted"/>
<protein>
    <recommendedName>
        <fullName evidence="2">Alpha/beta hydrolase domain-containing protein</fullName>
    </recommendedName>
</protein>
<evidence type="ECO:0000313" key="4">
    <source>
        <dbReference type="Proteomes" id="UP000318578"/>
    </source>
</evidence>
<dbReference type="InterPro" id="IPR045394">
    <property type="entry name" value="Abhydrolase_dom"/>
</dbReference>
<dbReference type="EMBL" id="VJZA01000066">
    <property type="protein sequence ID" value="TVT18119.1"/>
    <property type="molecule type" value="Genomic_DNA"/>
</dbReference>
<organism evidence="3 4">
    <name type="scientific">Amycolatopsis acidiphila</name>
    <dbReference type="NCBI Taxonomy" id="715473"/>
    <lineage>
        <taxon>Bacteria</taxon>
        <taxon>Bacillati</taxon>
        <taxon>Actinomycetota</taxon>
        <taxon>Actinomycetes</taxon>
        <taxon>Pseudonocardiales</taxon>
        <taxon>Pseudonocardiaceae</taxon>
        <taxon>Amycolatopsis</taxon>
    </lineage>
</organism>
<dbReference type="OrthoDB" id="1971292at2"/>
<keyword evidence="4" id="KW-1185">Reference proteome</keyword>
<accession>A0A558A1I3</accession>
<dbReference type="Proteomes" id="UP000318578">
    <property type="component" value="Unassembled WGS sequence"/>
</dbReference>
<name>A0A558A1I3_9PSEU</name>
<dbReference type="Pfam" id="PF20091">
    <property type="entry name" value="Abhydrolase_10"/>
    <property type="match status" value="1"/>
</dbReference>
<feature type="domain" description="Alpha/beta hydrolase" evidence="2">
    <location>
        <begin position="34"/>
        <end position="123"/>
    </location>
</feature>
<feature type="compositionally biased region" description="Basic residues" evidence="1">
    <location>
        <begin position="1"/>
        <end position="10"/>
    </location>
</feature>
<gene>
    <name evidence="3" type="ORF">FNH06_28885</name>
</gene>
<evidence type="ECO:0000259" key="2">
    <source>
        <dbReference type="Pfam" id="PF20091"/>
    </source>
</evidence>
<dbReference type="AlphaFoldDB" id="A0A558A1I3"/>
<comment type="caution">
    <text evidence="3">The sequence shown here is derived from an EMBL/GenBank/DDBJ whole genome shotgun (WGS) entry which is preliminary data.</text>
</comment>
<evidence type="ECO:0000313" key="3">
    <source>
        <dbReference type="EMBL" id="TVT18119.1"/>
    </source>
</evidence>